<feature type="transmembrane region" description="Helical" evidence="1">
    <location>
        <begin position="14"/>
        <end position="35"/>
    </location>
</feature>
<keyword evidence="1" id="KW-1133">Transmembrane helix</keyword>
<organism evidence="2 3">
    <name type="scientific">Amycolatopsis antarctica</name>
    <dbReference type="NCBI Taxonomy" id="1854586"/>
    <lineage>
        <taxon>Bacteria</taxon>
        <taxon>Bacillati</taxon>
        <taxon>Actinomycetota</taxon>
        <taxon>Actinomycetes</taxon>
        <taxon>Pseudonocardiales</taxon>
        <taxon>Pseudonocardiaceae</taxon>
        <taxon>Amycolatopsis</taxon>
    </lineage>
</organism>
<gene>
    <name evidence="2" type="ORF">CFN78_14845</name>
</gene>
<dbReference type="EMBL" id="NKYE01000008">
    <property type="protein sequence ID" value="OZM72290.1"/>
    <property type="molecule type" value="Genomic_DNA"/>
</dbReference>
<feature type="transmembrane region" description="Helical" evidence="1">
    <location>
        <begin position="107"/>
        <end position="133"/>
    </location>
</feature>
<dbReference type="AlphaFoldDB" id="A0A263D1G4"/>
<protein>
    <submittedName>
        <fullName evidence="2">Uncharacterized protein</fullName>
    </submittedName>
</protein>
<dbReference type="RefSeq" id="WP_094863388.1">
    <property type="nucleotide sequence ID" value="NZ_NKYE01000008.1"/>
</dbReference>
<dbReference type="Proteomes" id="UP000242444">
    <property type="component" value="Unassembled WGS sequence"/>
</dbReference>
<feature type="transmembrane region" description="Helical" evidence="1">
    <location>
        <begin position="55"/>
        <end position="74"/>
    </location>
</feature>
<feature type="transmembrane region" description="Helical" evidence="1">
    <location>
        <begin position="81"/>
        <end position="101"/>
    </location>
</feature>
<keyword evidence="1" id="KW-0472">Membrane</keyword>
<keyword evidence="1" id="KW-0812">Transmembrane</keyword>
<evidence type="ECO:0000256" key="1">
    <source>
        <dbReference type="SAM" id="Phobius"/>
    </source>
</evidence>
<evidence type="ECO:0000313" key="2">
    <source>
        <dbReference type="EMBL" id="OZM72290.1"/>
    </source>
</evidence>
<name>A0A263D1G4_9PSEU</name>
<keyword evidence="3" id="KW-1185">Reference proteome</keyword>
<comment type="caution">
    <text evidence="2">The sequence shown here is derived from an EMBL/GenBank/DDBJ whole genome shotgun (WGS) entry which is preliminary data.</text>
</comment>
<reference evidence="2 3" key="1">
    <citation type="submission" date="2017-07" db="EMBL/GenBank/DDBJ databases">
        <title>Amycolatopsis antarcticus sp. nov., isolated from the surface of an Antarcticus brown macroalga.</title>
        <authorList>
            <person name="Wang J."/>
            <person name="Leiva S."/>
            <person name="Huang J."/>
            <person name="Huang Y."/>
        </authorList>
    </citation>
    <scope>NUCLEOTIDE SEQUENCE [LARGE SCALE GENOMIC DNA]</scope>
    <source>
        <strain evidence="2 3">AU-G6</strain>
    </source>
</reference>
<sequence>MGRPSGTVRGARHVGRTIAGTAVLAVLTAGVWWLWLGSDTTYQPDPVTGASSGPYEAPQIAACVLCLALLCVGGTMLLPPALVAITVTAAFTVTWSIRASAEDSSGLWAVGAALLGFGTAVGTGLAVTATWALRSRLRRRR</sequence>
<accession>A0A263D1G4</accession>
<dbReference type="InParanoid" id="A0A263D1G4"/>
<dbReference type="OrthoDB" id="4246695at2"/>
<proteinExistence type="predicted"/>
<evidence type="ECO:0000313" key="3">
    <source>
        <dbReference type="Proteomes" id="UP000242444"/>
    </source>
</evidence>